<accession>D3A137</accession>
<evidence type="ECO:0000313" key="2">
    <source>
        <dbReference type="Proteomes" id="UP000003344"/>
    </source>
</evidence>
<evidence type="ECO:0000313" key="1">
    <source>
        <dbReference type="EMBL" id="EFC86959.1"/>
    </source>
</evidence>
<gene>
    <name evidence="1" type="ORF">NEIMUCOT_06628</name>
</gene>
<dbReference type="AlphaFoldDB" id="D3A137"/>
<comment type="caution">
    <text evidence="1">The sequence shown here is derived from an EMBL/GenBank/DDBJ whole genome shotgun (WGS) entry which is preliminary data.</text>
</comment>
<protein>
    <submittedName>
        <fullName evidence="1">Uncharacterized protein</fullName>
    </submittedName>
</protein>
<dbReference type="Proteomes" id="UP000003344">
    <property type="component" value="Unassembled WGS sequence"/>
</dbReference>
<reference evidence="1 2" key="1">
    <citation type="submission" date="2009-10" db="EMBL/GenBank/DDBJ databases">
        <authorList>
            <person name="Weinstock G."/>
            <person name="Sodergren E."/>
            <person name="Clifton S."/>
            <person name="Fulton L."/>
            <person name="Fulton B."/>
            <person name="Courtney L."/>
            <person name="Fronick C."/>
            <person name="Harrison M."/>
            <person name="Strong C."/>
            <person name="Farmer C."/>
            <person name="Delahaunty K."/>
            <person name="Markovic C."/>
            <person name="Hall O."/>
            <person name="Minx P."/>
            <person name="Tomlinson C."/>
            <person name="Mitreva M."/>
            <person name="Nelson J."/>
            <person name="Hou S."/>
            <person name="Wollam A."/>
            <person name="Pepin K.H."/>
            <person name="Johnson M."/>
            <person name="Bhonagiri V."/>
            <person name="Nash W.E."/>
            <person name="Warren W."/>
            <person name="Chinwalla A."/>
            <person name="Mardis E.R."/>
            <person name="Wilson R.K."/>
        </authorList>
    </citation>
    <scope>NUCLEOTIDE SEQUENCE [LARGE SCALE GENOMIC DNA]</scope>
    <source>
        <strain evidence="2">ATCC 25996 / DSM 4631 / NCTC 10774 / M26</strain>
    </source>
</reference>
<name>D3A137_NEIM2</name>
<sequence>MGIISIQVIISIKKEMSVKFLAALLWPAMLLPILSHADSGIQTVSVSQAYADDATGCEQLYPVNSFESLFRQMAGTLRSACLLNMPPEDLAQKWQIPVYRRYLRLSGRLRPDGEKQAVLRWKDKAERQKWLKHRRRKLKRPTDGFTVVHQTDYDGSTFLEIEATPDYLKHYRSLFPDNRYPEDLPLPSIDWHLMFRPIFCSDSAVSFGKSLKAIDNLEKSLEAIDNNGHIKNFHARLSINDSVSLYFMHDNQENMRCSKEIDLLRKYSSHCINQPRNQICP</sequence>
<dbReference type="EMBL" id="ACDX02000039">
    <property type="protein sequence ID" value="EFC86959.1"/>
    <property type="molecule type" value="Genomic_DNA"/>
</dbReference>
<organism evidence="1 2">
    <name type="scientific">Neisseria mucosa (strain ATCC 25996 / DSM 4631 / NCTC 10774 / M26)</name>
    <dbReference type="NCBI Taxonomy" id="546266"/>
    <lineage>
        <taxon>Bacteria</taxon>
        <taxon>Pseudomonadati</taxon>
        <taxon>Pseudomonadota</taxon>
        <taxon>Betaproteobacteria</taxon>
        <taxon>Neisseriales</taxon>
        <taxon>Neisseriaceae</taxon>
        <taxon>Neisseria</taxon>
    </lineage>
</organism>
<proteinExistence type="predicted"/>